<evidence type="ECO:0000313" key="3">
    <source>
        <dbReference type="EMBL" id="OON14258.1"/>
    </source>
</evidence>
<evidence type="ECO:0000259" key="2">
    <source>
        <dbReference type="Pfam" id="PF18701"/>
    </source>
</evidence>
<dbReference type="Proteomes" id="UP000243686">
    <property type="component" value="Unassembled WGS sequence"/>
</dbReference>
<dbReference type="InterPro" id="IPR041588">
    <property type="entry name" value="Integrase_H2C2"/>
</dbReference>
<gene>
    <name evidence="3" type="ORF">X801_09956</name>
</gene>
<feature type="domain" description="DUF5641" evidence="2">
    <location>
        <begin position="170"/>
        <end position="259"/>
    </location>
</feature>
<accession>A0A1S8WIH6</accession>
<protein>
    <recommendedName>
        <fullName evidence="5">DUF5641 domain-containing protein</fullName>
    </recommendedName>
</protein>
<proteinExistence type="predicted"/>
<keyword evidence="4" id="KW-1185">Reference proteome</keyword>
<evidence type="ECO:0008006" key="5">
    <source>
        <dbReference type="Google" id="ProtNLM"/>
    </source>
</evidence>
<dbReference type="InterPro" id="IPR040676">
    <property type="entry name" value="DUF5641"/>
</dbReference>
<dbReference type="PANTHER" id="PTHR47331:SF5">
    <property type="entry name" value="RIBONUCLEASE H"/>
    <property type="match status" value="1"/>
</dbReference>
<evidence type="ECO:0000313" key="4">
    <source>
        <dbReference type="Proteomes" id="UP000243686"/>
    </source>
</evidence>
<dbReference type="EMBL" id="KV906767">
    <property type="protein sequence ID" value="OON14258.1"/>
    <property type="molecule type" value="Genomic_DNA"/>
</dbReference>
<sequence length="270" mass="31069">MPFVGHLQMNELTEARVGIIGQLQAEVYSDELTHLKADTQSEPTRVSVLRKLCPILLDRIFCVGGRLHYSSYALSLKRPPILLNKYPVTYLLIRHYHEAEGHSGASRILGVIRQNVWIVHGSQAVKRVLHKCMQYRKCSRNICRQIMAPLPPVRSERGRKCSEAVERLTRRWKQVNYLLEVFWKRWMKEYTLTLQLRHRNRNPREGDVVMVVSENPSRGRWPLGIVAECQTDADGLDRTVSLLTSSGVIKRDVRSLCLLEGEDYRGGAQV</sequence>
<reference evidence="3 4" key="1">
    <citation type="submission" date="2015-03" db="EMBL/GenBank/DDBJ databases">
        <title>Draft genome of the nematode, Opisthorchis viverrini.</title>
        <authorList>
            <person name="Mitreva M."/>
        </authorList>
    </citation>
    <scope>NUCLEOTIDE SEQUENCE [LARGE SCALE GENOMIC DNA]</scope>
    <source>
        <strain evidence="3">Khon Kaen</strain>
    </source>
</reference>
<dbReference type="AlphaFoldDB" id="A0A1S8WIH6"/>
<evidence type="ECO:0000259" key="1">
    <source>
        <dbReference type="Pfam" id="PF17921"/>
    </source>
</evidence>
<name>A0A1S8WIH6_OPIVI</name>
<organism evidence="3 4">
    <name type="scientific">Opisthorchis viverrini</name>
    <name type="common">Southeast Asian liver fluke</name>
    <dbReference type="NCBI Taxonomy" id="6198"/>
    <lineage>
        <taxon>Eukaryota</taxon>
        <taxon>Metazoa</taxon>
        <taxon>Spiralia</taxon>
        <taxon>Lophotrochozoa</taxon>
        <taxon>Platyhelminthes</taxon>
        <taxon>Trematoda</taxon>
        <taxon>Digenea</taxon>
        <taxon>Opisthorchiida</taxon>
        <taxon>Opisthorchiata</taxon>
        <taxon>Opisthorchiidae</taxon>
        <taxon>Opisthorchis</taxon>
    </lineage>
</organism>
<dbReference type="PANTHER" id="PTHR47331">
    <property type="entry name" value="PHD-TYPE DOMAIN-CONTAINING PROTEIN"/>
    <property type="match status" value="1"/>
</dbReference>
<dbReference type="Pfam" id="PF17921">
    <property type="entry name" value="Integrase_H2C2"/>
    <property type="match status" value="1"/>
</dbReference>
<feature type="domain" description="Integrase zinc-binding" evidence="1">
    <location>
        <begin position="91"/>
        <end position="138"/>
    </location>
</feature>
<dbReference type="Pfam" id="PF18701">
    <property type="entry name" value="DUF5641"/>
    <property type="match status" value="1"/>
</dbReference>